<feature type="transmembrane region" description="Helical" evidence="1">
    <location>
        <begin position="113"/>
        <end position="133"/>
    </location>
</feature>
<dbReference type="InterPro" id="IPR005530">
    <property type="entry name" value="SPW"/>
</dbReference>
<protein>
    <recommendedName>
        <fullName evidence="2">SPW repeat-containing integral membrane domain-containing protein</fullName>
    </recommendedName>
</protein>
<keyword evidence="1" id="KW-0472">Membrane</keyword>
<feature type="domain" description="SPW repeat-containing integral membrane" evidence="2">
    <location>
        <begin position="21"/>
        <end position="121"/>
    </location>
</feature>
<proteinExistence type="predicted"/>
<gene>
    <name evidence="3" type="ORF">M8542_39720</name>
</gene>
<reference evidence="3" key="1">
    <citation type="submission" date="2022-06" db="EMBL/GenBank/DDBJ databases">
        <title>Amycolatopsis iheyaensis sp. nov., a new species of the genus Amycolatopsis isolated from soil in Iheya island, Japan.</title>
        <authorList>
            <person name="Ngamcharungchit C."/>
            <person name="Kanto H."/>
            <person name="Take A."/>
            <person name="Intra B."/>
            <person name="Matsumoto A."/>
            <person name="Panbangred W."/>
            <person name="Inahashi Y."/>
        </authorList>
    </citation>
    <scope>NUCLEOTIDE SEQUENCE</scope>
    <source>
        <strain evidence="3">OK19-0408</strain>
    </source>
</reference>
<evidence type="ECO:0000313" key="4">
    <source>
        <dbReference type="Proteomes" id="UP001144096"/>
    </source>
</evidence>
<evidence type="ECO:0000256" key="1">
    <source>
        <dbReference type="SAM" id="Phobius"/>
    </source>
</evidence>
<keyword evidence="1" id="KW-1133">Transmembrane helix</keyword>
<organism evidence="3 4">
    <name type="scientific">Amycolatopsis iheyensis</name>
    <dbReference type="NCBI Taxonomy" id="2945988"/>
    <lineage>
        <taxon>Bacteria</taxon>
        <taxon>Bacillati</taxon>
        <taxon>Actinomycetota</taxon>
        <taxon>Actinomycetes</taxon>
        <taxon>Pseudonocardiales</taxon>
        <taxon>Pseudonocardiaceae</taxon>
        <taxon>Amycolatopsis</taxon>
    </lineage>
</organism>
<accession>A0A9X2NK35</accession>
<dbReference type="Proteomes" id="UP001144096">
    <property type="component" value="Unassembled WGS sequence"/>
</dbReference>
<sequence length="139" mass="14479">MRTRTLSRTSVAAHSLALATVNALTFLTGLWLAFSPFQLDQQLSGGGFNGYWNDVLVGTVVVLCGAAQLVAPATAHVWRPVLPLAGAWLIVAPTALGYNDGTPAPATTTSDVASGAVVLTLWAIGVAVLSRALHDRSKR</sequence>
<feature type="transmembrane region" description="Helical" evidence="1">
    <location>
        <begin position="55"/>
        <end position="74"/>
    </location>
</feature>
<evidence type="ECO:0000259" key="2">
    <source>
        <dbReference type="Pfam" id="PF03779"/>
    </source>
</evidence>
<comment type="caution">
    <text evidence="3">The sequence shown here is derived from an EMBL/GenBank/DDBJ whole genome shotgun (WGS) entry which is preliminary data.</text>
</comment>
<dbReference type="RefSeq" id="WP_257925545.1">
    <property type="nucleotide sequence ID" value="NZ_JAMXQV010000029.1"/>
</dbReference>
<dbReference type="AlphaFoldDB" id="A0A9X2NK35"/>
<dbReference type="EMBL" id="JAMXQV010000029">
    <property type="protein sequence ID" value="MCR6488976.1"/>
    <property type="molecule type" value="Genomic_DNA"/>
</dbReference>
<feature type="transmembrane region" description="Helical" evidence="1">
    <location>
        <begin position="12"/>
        <end position="35"/>
    </location>
</feature>
<dbReference type="Pfam" id="PF03779">
    <property type="entry name" value="SPW"/>
    <property type="match status" value="1"/>
</dbReference>
<evidence type="ECO:0000313" key="3">
    <source>
        <dbReference type="EMBL" id="MCR6488976.1"/>
    </source>
</evidence>
<name>A0A9X2NK35_9PSEU</name>
<keyword evidence="1" id="KW-0812">Transmembrane</keyword>
<keyword evidence="4" id="KW-1185">Reference proteome</keyword>
<feature type="transmembrane region" description="Helical" evidence="1">
    <location>
        <begin position="81"/>
        <end position="98"/>
    </location>
</feature>